<evidence type="ECO:0000256" key="4">
    <source>
        <dbReference type="ARBA" id="ARBA00022989"/>
    </source>
</evidence>
<dbReference type="SUPFAM" id="SSF103473">
    <property type="entry name" value="MFS general substrate transporter"/>
    <property type="match status" value="1"/>
</dbReference>
<evidence type="ECO:0000256" key="2">
    <source>
        <dbReference type="ARBA" id="ARBA00007520"/>
    </source>
</evidence>
<evidence type="ECO:0000256" key="7">
    <source>
        <dbReference type="SAM" id="Phobius"/>
    </source>
</evidence>
<feature type="transmembrane region" description="Helical" evidence="7">
    <location>
        <begin position="534"/>
        <end position="554"/>
    </location>
</feature>
<dbReference type="Pfam" id="PF07690">
    <property type="entry name" value="MFS_1"/>
    <property type="match status" value="1"/>
</dbReference>
<dbReference type="OrthoDB" id="10021397at2759"/>
<dbReference type="CDD" id="cd17502">
    <property type="entry name" value="MFS_Azr1_MDR_like"/>
    <property type="match status" value="1"/>
</dbReference>
<dbReference type="InterPro" id="IPR020846">
    <property type="entry name" value="MFS_dom"/>
</dbReference>
<dbReference type="GO" id="GO:0022857">
    <property type="term" value="F:transmembrane transporter activity"/>
    <property type="evidence" value="ECO:0007669"/>
    <property type="project" value="InterPro"/>
</dbReference>
<dbReference type="GO" id="GO:0005886">
    <property type="term" value="C:plasma membrane"/>
    <property type="evidence" value="ECO:0007669"/>
    <property type="project" value="TreeGrafter"/>
</dbReference>
<feature type="transmembrane region" description="Helical" evidence="7">
    <location>
        <begin position="195"/>
        <end position="217"/>
    </location>
</feature>
<organism evidence="9 10">
    <name type="scientific">Viridothelium virens</name>
    <name type="common">Speckled blister lichen</name>
    <name type="synonym">Trypethelium virens</name>
    <dbReference type="NCBI Taxonomy" id="1048519"/>
    <lineage>
        <taxon>Eukaryota</taxon>
        <taxon>Fungi</taxon>
        <taxon>Dikarya</taxon>
        <taxon>Ascomycota</taxon>
        <taxon>Pezizomycotina</taxon>
        <taxon>Dothideomycetes</taxon>
        <taxon>Dothideomycetes incertae sedis</taxon>
        <taxon>Trypetheliales</taxon>
        <taxon>Trypetheliaceae</taxon>
        <taxon>Viridothelium</taxon>
    </lineage>
</organism>
<keyword evidence="3 7" id="KW-0812">Transmembrane</keyword>
<protein>
    <submittedName>
        <fullName evidence="9">Putative MFS transporter</fullName>
    </submittedName>
</protein>
<evidence type="ECO:0000256" key="6">
    <source>
        <dbReference type="SAM" id="MobiDB-lite"/>
    </source>
</evidence>
<feature type="transmembrane region" description="Helical" evidence="7">
    <location>
        <begin position="393"/>
        <end position="414"/>
    </location>
</feature>
<keyword evidence="10" id="KW-1185">Reference proteome</keyword>
<comment type="subcellular location">
    <subcellularLocation>
        <location evidence="1">Membrane</location>
        <topology evidence="1">Multi-pass membrane protein</topology>
    </subcellularLocation>
</comment>
<name>A0A6A6HPQ5_VIRVR</name>
<feature type="transmembrane region" description="Helical" evidence="7">
    <location>
        <begin position="157"/>
        <end position="183"/>
    </location>
</feature>
<dbReference type="AlphaFoldDB" id="A0A6A6HPQ5"/>
<dbReference type="EMBL" id="ML991772">
    <property type="protein sequence ID" value="KAF2239768.1"/>
    <property type="molecule type" value="Genomic_DNA"/>
</dbReference>
<dbReference type="PROSITE" id="PS50850">
    <property type="entry name" value="MFS"/>
    <property type="match status" value="1"/>
</dbReference>
<accession>A0A6A6HPQ5</accession>
<keyword evidence="4 7" id="KW-1133">Transmembrane helix</keyword>
<evidence type="ECO:0000259" key="8">
    <source>
        <dbReference type="PROSITE" id="PS50850"/>
    </source>
</evidence>
<comment type="similarity">
    <text evidence="2">Belongs to the major facilitator superfamily. TCR/Tet family.</text>
</comment>
<keyword evidence="5 7" id="KW-0472">Membrane</keyword>
<gene>
    <name evidence="9" type="ORF">EV356DRAFT_543556</name>
</gene>
<dbReference type="PANTHER" id="PTHR23501:SF193">
    <property type="entry name" value="MULTIDRUG TRANSPORTER, PUTATIVE (AFU_ORTHOLOGUE AFUA_8G00940)-RELATED"/>
    <property type="match status" value="1"/>
</dbReference>
<evidence type="ECO:0000256" key="1">
    <source>
        <dbReference type="ARBA" id="ARBA00004141"/>
    </source>
</evidence>
<feature type="transmembrane region" description="Helical" evidence="7">
    <location>
        <begin position="102"/>
        <end position="119"/>
    </location>
</feature>
<evidence type="ECO:0000256" key="3">
    <source>
        <dbReference type="ARBA" id="ARBA00022692"/>
    </source>
</evidence>
<feature type="transmembrane region" description="Helical" evidence="7">
    <location>
        <begin position="64"/>
        <end position="90"/>
    </location>
</feature>
<sequence>MASTTPPHTQLQPSELGEEAKHRERDCSSAQSEDLETESKEVPASAPAAPTTNQEEQWVTGIKLLTIITAITLVYLLVLLDISIVATAVPRITSDFHSLPDIGWYGGAYQLASAAFLLLTGKLYMSFSSKWTFIAFFAIFELGSLICGVATSSKMLIVGRAIAGMGSAGLQNGSLIIIAACIPMAKRPCMFFQHLWLFSNLGLVMGPLIGGAFTQYTTWRWCFYINLPIGGLVVAMLAFIRIPDQIRKPKPMSVVRNIHSEFDLIGFTLLASATIEALLALQYGGNEFAWESSQVIGLFCGAGGTFIAFLAWEHYKADAAMISFSVVRQRTVWASCLVFGLLMGQLFSTSYYLPVYFQGVKGAGPLLSGVYLLPSILGQLFSAIASGMLVGRLGYYLPFTIMMAIMVAVANGVLSTLSPGTSTGKWIGYQIILGVGRGLGLQMPIVAVQNTLPPNQIAVAMALVVFSQSFCGALFLSLCEVIFTNSLKTLIPEYAPSVDPQTIISAGATGFRANVGAADLPNLLVAYAKSVDRVFYLTAGAAVGCFVFGWGMGWKDIRKKKDVSKA</sequence>
<proteinExistence type="inferred from homology"/>
<feature type="domain" description="Major facilitator superfamily (MFS) profile" evidence="8">
    <location>
        <begin position="67"/>
        <end position="557"/>
    </location>
</feature>
<dbReference type="InterPro" id="IPR036259">
    <property type="entry name" value="MFS_trans_sf"/>
</dbReference>
<feature type="transmembrane region" description="Helical" evidence="7">
    <location>
        <begin position="365"/>
        <end position="386"/>
    </location>
</feature>
<feature type="transmembrane region" description="Helical" evidence="7">
    <location>
        <begin position="332"/>
        <end position="353"/>
    </location>
</feature>
<evidence type="ECO:0000313" key="10">
    <source>
        <dbReference type="Proteomes" id="UP000800092"/>
    </source>
</evidence>
<feature type="transmembrane region" description="Helical" evidence="7">
    <location>
        <begin position="459"/>
        <end position="483"/>
    </location>
</feature>
<feature type="region of interest" description="Disordered" evidence="6">
    <location>
        <begin position="1"/>
        <end position="52"/>
    </location>
</feature>
<evidence type="ECO:0000313" key="9">
    <source>
        <dbReference type="EMBL" id="KAF2239768.1"/>
    </source>
</evidence>
<feature type="transmembrane region" description="Helical" evidence="7">
    <location>
        <begin position="223"/>
        <end position="242"/>
    </location>
</feature>
<feature type="transmembrane region" description="Helical" evidence="7">
    <location>
        <begin position="295"/>
        <end position="312"/>
    </location>
</feature>
<dbReference type="InterPro" id="IPR011701">
    <property type="entry name" value="MFS"/>
</dbReference>
<feature type="compositionally biased region" description="Polar residues" evidence="6">
    <location>
        <begin position="1"/>
        <end position="13"/>
    </location>
</feature>
<evidence type="ECO:0000256" key="5">
    <source>
        <dbReference type="ARBA" id="ARBA00023136"/>
    </source>
</evidence>
<dbReference type="Proteomes" id="UP000800092">
    <property type="component" value="Unassembled WGS sequence"/>
</dbReference>
<feature type="transmembrane region" description="Helical" evidence="7">
    <location>
        <begin position="262"/>
        <end position="283"/>
    </location>
</feature>
<dbReference type="Gene3D" id="1.20.1720.10">
    <property type="entry name" value="Multidrug resistance protein D"/>
    <property type="match status" value="1"/>
</dbReference>
<dbReference type="Gene3D" id="1.20.1250.20">
    <property type="entry name" value="MFS general substrate transporter like domains"/>
    <property type="match status" value="1"/>
</dbReference>
<dbReference type="PANTHER" id="PTHR23501">
    <property type="entry name" value="MAJOR FACILITATOR SUPERFAMILY"/>
    <property type="match status" value="1"/>
</dbReference>
<feature type="transmembrane region" description="Helical" evidence="7">
    <location>
        <begin position="131"/>
        <end position="151"/>
    </location>
</feature>
<reference evidence="9" key="1">
    <citation type="journal article" date="2020" name="Stud. Mycol.">
        <title>101 Dothideomycetes genomes: a test case for predicting lifestyles and emergence of pathogens.</title>
        <authorList>
            <person name="Haridas S."/>
            <person name="Albert R."/>
            <person name="Binder M."/>
            <person name="Bloem J."/>
            <person name="Labutti K."/>
            <person name="Salamov A."/>
            <person name="Andreopoulos B."/>
            <person name="Baker S."/>
            <person name="Barry K."/>
            <person name="Bills G."/>
            <person name="Bluhm B."/>
            <person name="Cannon C."/>
            <person name="Castanera R."/>
            <person name="Culley D."/>
            <person name="Daum C."/>
            <person name="Ezra D."/>
            <person name="Gonzalez J."/>
            <person name="Henrissat B."/>
            <person name="Kuo A."/>
            <person name="Liang C."/>
            <person name="Lipzen A."/>
            <person name="Lutzoni F."/>
            <person name="Magnuson J."/>
            <person name="Mondo S."/>
            <person name="Nolan M."/>
            <person name="Ohm R."/>
            <person name="Pangilinan J."/>
            <person name="Park H.-J."/>
            <person name="Ramirez L."/>
            <person name="Alfaro M."/>
            <person name="Sun H."/>
            <person name="Tritt A."/>
            <person name="Yoshinaga Y."/>
            <person name="Zwiers L.-H."/>
            <person name="Turgeon B."/>
            <person name="Goodwin S."/>
            <person name="Spatafora J."/>
            <person name="Crous P."/>
            <person name="Grigoriev I."/>
        </authorList>
    </citation>
    <scope>NUCLEOTIDE SEQUENCE</scope>
    <source>
        <strain evidence="9">Tuck. ex Michener</strain>
    </source>
</reference>
<dbReference type="FunFam" id="1.20.1250.20:FF:000196">
    <property type="entry name" value="MFS toxin efflux pump (AflT)"/>
    <property type="match status" value="1"/>
</dbReference>
<feature type="compositionally biased region" description="Basic and acidic residues" evidence="6">
    <location>
        <begin position="18"/>
        <end position="27"/>
    </location>
</feature>